<sequence>MTDAPMEITVSEVKQLLDSGDKFLLLDCRQPDEHQFANIAGAVLIPMNELPQRIAEIEPFRDAPIVVHCHLGGRSLRVTHWLRQNGFMQSQNMTGGITQWSAEIDSTVPTY</sequence>
<dbReference type="EMBL" id="AANZ01000031">
    <property type="protein sequence ID" value="EAQ77553.1"/>
    <property type="molecule type" value="Genomic_DNA"/>
</dbReference>
<dbReference type="AlphaFoldDB" id="A4A0Y6"/>
<dbReference type="STRING" id="314230.DSM3645_08136"/>
<dbReference type="eggNOG" id="COG0607">
    <property type="taxonomic scope" value="Bacteria"/>
</dbReference>
<organism evidence="2 3">
    <name type="scientific">Blastopirellula marina DSM 3645</name>
    <dbReference type="NCBI Taxonomy" id="314230"/>
    <lineage>
        <taxon>Bacteria</taxon>
        <taxon>Pseudomonadati</taxon>
        <taxon>Planctomycetota</taxon>
        <taxon>Planctomycetia</taxon>
        <taxon>Pirellulales</taxon>
        <taxon>Pirellulaceae</taxon>
        <taxon>Blastopirellula</taxon>
    </lineage>
</organism>
<dbReference type="RefSeq" id="WP_002655222.1">
    <property type="nucleotide sequence ID" value="NZ_CH672377.1"/>
</dbReference>
<dbReference type="SUPFAM" id="SSF52821">
    <property type="entry name" value="Rhodanese/Cell cycle control phosphatase"/>
    <property type="match status" value="1"/>
</dbReference>
<dbReference type="InterPro" id="IPR036873">
    <property type="entry name" value="Rhodanese-like_dom_sf"/>
</dbReference>
<accession>A4A0Y6</accession>
<protein>
    <submittedName>
        <fullName evidence="2">Probable molybdopterin-synthase sulfurylase</fullName>
    </submittedName>
</protein>
<dbReference type="InterPro" id="IPR001763">
    <property type="entry name" value="Rhodanese-like_dom"/>
</dbReference>
<evidence type="ECO:0000313" key="2">
    <source>
        <dbReference type="EMBL" id="EAQ77553.1"/>
    </source>
</evidence>
<dbReference type="Proteomes" id="UP000004358">
    <property type="component" value="Unassembled WGS sequence"/>
</dbReference>
<evidence type="ECO:0000259" key="1">
    <source>
        <dbReference type="PROSITE" id="PS50206"/>
    </source>
</evidence>
<dbReference type="InterPro" id="IPR050229">
    <property type="entry name" value="GlpE_sulfurtransferase"/>
</dbReference>
<dbReference type="HOGENOM" id="CLU_089574_13_3_0"/>
<proteinExistence type="predicted"/>
<dbReference type="Pfam" id="PF00581">
    <property type="entry name" value="Rhodanese"/>
    <property type="match status" value="1"/>
</dbReference>
<dbReference type="PROSITE" id="PS50206">
    <property type="entry name" value="RHODANESE_3"/>
    <property type="match status" value="1"/>
</dbReference>
<dbReference type="PANTHER" id="PTHR43031:SF17">
    <property type="entry name" value="SULFURTRANSFERASE YTWF-RELATED"/>
    <property type="match status" value="1"/>
</dbReference>
<name>A4A0Y6_9BACT</name>
<dbReference type="Gene3D" id="3.40.250.10">
    <property type="entry name" value="Rhodanese-like domain"/>
    <property type="match status" value="1"/>
</dbReference>
<dbReference type="OrthoDB" id="9800872at2"/>
<dbReference type="SMART" id="SM00450">
    <property type="entry name" value="RHOD"/>
    <property type="match status" value="1"/>
</dbReference>
<evidence type="ECO:0000313" key="3">
    <source>
        <dbReference type="Proteomes" id="UP000004358"/>
    </source>
</evidence>
<gene>
    <name evidence="2" type="ORF">DSM3645_08136</name>
</gene>
<comment type="caution">
    <text evidence="2">The sequence shown here is derived from an EMBL/GenBank/DDBJ whole genome shotgun (WGS) entry which is preliminary data.</text>
</comment>
<reference evidence="2 3" key="1">
    <citation type="submission" date="2006-02" db="EMBL/GenBank/DDBJ databases">
        <authorList>
            <person name="Amann R."/>
            <person name="Ferriera S."/>
            <person name="Johnson J."/>
            <person name="Kravitz S."/>
            <person name="Halpern A."/>
            <person name="Remington K."/>
            <person name="Beeson K."/>
            <person name="Tran B."/>
            <person name="Rogers Y.-H."/>
            <person name="Friedman R."/>
            <person name="Venter J.C."/>
        </authorList>
    </citation>
    <scope>NUCLEOTIDE SEQUENCE [LARGE SCALE GENOMIC DNA]</scope>
    <source>
        <strain evidence="2 3">DSM 3645</strain>
    </source>
</reference>
<feature type="domain" description="Rhodanese" evidence="1">
    <location>
        <begin position="19"/>
        <end position="109"/>
    </location>
</feature>
<dbReference type="PANTHER" id="PTHR43031">
    <property type="entry name" value="FAD-DEPENDENT OXIDOREDUCTASE"/>
    <property type="match status" value="1"/>
</dbReference>